<dbReference type="STRING" id="1122192.SAMN02745673_00732"/>
<organism evidence="3 4">
    <name type="scientific">Marinactinospora thermotolerans DSM 45154</name>
    <dbReference type="NCBI Taxonomy" id="1122192"/>
    <lineage>
        <taxon>Bacteria</taxon>
        <taxon>Bacillati</taxon>
        <taxon>Actinomycetota</taxon>
        <taxon>Actinomycetes</taxon>
        <taxon>Streptosporangiales</taxon>
        <taxon>Nocardiopsidaceae</taxon>
        <taxon>Marinactinospora</taxon>
    </lineage>
</organism>
<feature type="compositionally biased region" description="Pro residues" evidence="1">
    <location>
        <begin position="96"/>
        <end position="107"/>
    </location>
</feature>
<evidence type="ECO:0000259" key="2">
    <source>
        <dbReference type="Pfam" id="PF10531"/>
    </source>
</evidence>
<dbReference type="PANTHER" id="PTHR21180">
    <property type="entry name" value="ENDONUCLEASE/EXONUCLEASE/PHOSPHATASE FAMILY DOMAIN-CONTAINING PROTEIN 1"/>
    <property type="match status" value="1"/>
</dbReference>
<feature type="compositionally biased region" description="Polar residues" evidence="1">
    <location>
        <begin position="1"/>
        <end position="17"/>
    </location>
</feature>
<gene>
    <name evidence="3" type="ORF">SAMN02745673_00732</name>
</gene>
<feature type="region of interest" description="Disordered" evidence="1">
    <location>
        <begin position="167"/>
        <end position="202"/>
    </location>
</feature>
<proteinExistence type="predicted"/>
<name>A0A1T4LLJ4_9ACTN</name>
<dbReference type="InterPro" id="IPR051675">
    <property type="entry name" value="Endo/Exo/Phosphatase_dom_1"/>
</dbReference>
<protein>
    <submittedName>
        <fullName evidence="3">Competence protein ComEA</fullName>
    </submittedName>
</protein>
<accession>A0A1T4LLJ4</accession>
<keyword evidence="4" id="KW-1185">Reference proteome</keyword>
<dbReference type="Proteomes" id="UP000190637">
    <property type="component" value="Unassembled WGS sequence"/>
</dbReference>
<dbReference type="RefSeq" id="WP_235000713.1">
    <property type="nucleotide sequence ID" value="NZ_FUWS01000002.1"/>
</dbReference>
<feature type="domain" description="Soluble ligand binding" evidence="2">
    <location>
        <begin position="197"/>
        <end position="248"/>
    </location>
</feature>
<dbReference type="Gene3D" id="1.10.150.320">
    <property type="entry name" value="Photosystem II 12 kDa extrinsic protein"/>
    <property type="match status" value="1"/>
</dbReference>
<feature type="compositionally biased region" description="Low complexity" evidence="1">
    <location>
        <begin position="167"/>
        <end position="178"/>
    </location>
</feature>
<sequence>MALFFRSSSGHDTSGTAEQRLRALTGSPDSRGPGSLPSPHQAPSASPTVPGSPGVTPPPRTRAPAEGGESDTDVSPPVPLLPAPPYTLPSWRRPFGHPPPGYTEAPPPASLTGVFHRLARLLSPLATEGPRFGRPGVWAVSAVCVLAALVTGWFMLQARADPHPVPAAASIEPAAPSPTRDRLDSPGPLHPSGRVTVHVGGEVNEPGVVSLPSGARVTDAIEAAGGPLPGTDTGLLNLARPLTDGEQVLVGVTPSPGALPSGVGAVSGVPGSPADAPIDLNTATVEQLDALPGVGPVLAGRIAEYRAANGGFTSVEQLREVTGIGERRFDELGPLVRVDGPP</sequence>
<evidence type="ECO:0000313" key="3">
    <source>
        <dbReference type="EMBL" id="SJZ55593.1"/>
    </source>
</evidence>
<dbReference type="Gene3D" id="3.10.560.10">
    <property type="entry name" value="Outer membrane lipoprotein wza domain like"/>
    <property type="match status" value="1"/>
</dbReference>
<dbReference type="SUPFAM" id="SSF47781">
    <property type="entry name" value="RuvA domain 2-like"/>
    <property type="match status" value="1"/>
</dbReference>
<feature type="region of interest" description="Disordered" evidence="1">
    <location>
        <begin position="1"/>
        <end position="107"/>
    </location>
</feature>
<dbReference type="Pfam" id="PF12836">
    <property type="entry name" value="HHH_3"/>
    <property type="match status" value="1"/>
</dbReference>
<evidence type="ECO:0000256" key="1">
    <source>
        <dbReference type="SAM" id="MobiDB-lite"/>
    </source>
</evidence>
<feature type="compositionally biased region" description="Pro residues" evidence="1">
    <location>
        <begin position="76"/>
        <end position="87"/>
    </location>
</feature>
<dbReference type="Pfam" id="PF10531">
    <property type="entry name" value="SLBB"/>
    <property type="match status" value="1"/>
</dbReference>
<dbReference type="PANTHER" id="PTHR21180:SF32">
    <property type="entry name" value="ENDONUCLEASE_EXONUCLEASE_PHOSPHATASE FAMILY DOMAIN-CONTAINING PROTEIN 1"/>
    <property type="match status" value="1"/>
</dbReference>
<reference evidence="3 4" key="1">
    <citation type="submission" date="2017-02" db="EMBL/GenBank/DDBJ databases">
        <authorList>
            <person name="Peterson S.W."/>
        </authorList>
    </citation>
    <scope>NUCLEOTIDE SEQUENCE [LARGE SCALE GENOMIC DNA]</scope>
    <source>
        <strain evidence="3 4">DSM 45154</strain>
    </source>
</reference>
<dbReference type="InterPro" id="IPR010994">
    <property type="entry name" value="RuvA_2-like"/>
</dbReference>
<evidence type="ECO:0000313" key="4">
    <source>
        <dbReference type="Proteomes" id="UP000190637"/>
    </source>
</evidence>
<dbReference type="GO" id="GO:0015628">
    <property type="term" value="P:protein secretion by the type II secretion system"/>
    <property type="evidence" value="ECO:0007669"/>
    <property type="project" value="TreeGrafter"/>
</dbReference>
<dbReference type="EMBL" id="FUWS01000002">
    <property type="protein sequence ID" value="SJZ55593.1"/>
    <property type="molecule type" value="Genomic_DNA"/>
</dbReference>
<dbReference type="InterPro" id="IPR019554">
    <property type="entry name" value="Soluble_ligand-bd"/>
</dbReference>
<dbReference type="AlphaFoldDB" id="A0A1T4LLJ4"/>
<dbReference type="GO" id="GO:0015627">
    <property type="term" value="C:type II protein secretion system complex"/>
    <property type="evidence" value="ECO:0007669"/>
    <property type="project" value="TreeGrafter"/>
</dbReference>